<evidence type="ECO:0000313" key="3">
    <source>
        <dbReference type="Proteomes" id="UP000278807"/>
    </source>
</evidence>
<reference evidence="2 3" key="2">
    <citation type="submission" date="2018-11" db="EMBL/GenBank/DDBJ databases">
        <authorList>
            <consortium name="Pathogen Informatics"/>
        </authorList>
    </citation>
    <scope>NUCLEOTIDE SEQUENCE [LARGE SCALE GENOMIC DNA]</scope>
</reference>
<dbReference type="EMBL" id="UZAE01012215">
    <property type="protein sequence ID" value="VDO04039.1"/>
    <property type="molecule type" value="Genomic_DNA"/>
</dbReference>
<dbReference type="OrthoDB" id="10356156at2759"/>
<dbReference type="InterPro" id="IPR014729">
    <property type="entry name" value="Rossmann-like_a/b/a_fold"/>
</dbReference>
<organism evidence="4">
    <name type="scientific">Rodentolepis nana</name>
    <name type="common">Dwarf tapeworm</name>
    <name type="synonym">Hymenolepis nana</name>
    <dbReference type="NCBI Taxonomy" id="102285"/>
    <lineage>
        <taxon>Eukaryota</taxon>
        <taxon>Metazoa</taxon>
        <taxon>Spiralia</taxon>
        <taxon>Lophotrochozoa</taxon>
        <taxon>Platyhelminthes</taxon>
        <taxon>Cestoda</taxon>
        <taxon>Eucestoda</taxon>
        <taxon>Cyclophyllidea</taxon>
        <taxon>Hymenolepididae</taxon>
        <taxon>Rodentolepis</taxon>
    </lineage>
</organism>
<keyword evidence="3" id="KW-1185">Reference proteome</keyword>
<evidence type="ECO:0000259" key="1">
    <source>
        <dbReference type="Pfam" id="PF00582"/>
    </source>
</evidence>
<evidence type="ECO:0000313" key="2">
    <source>
        <dbReference type="EMBL" id="VDO04039.1"/>
    </source>
</evidence>
<dbReference type="Proteomes" id="UP000278807">
    <property type="component" value="Unassembled WGS sequence"/>
</dbReference>
<reference evidence="4" key="1">
    <citation type="submission" date="2017-02" db="UniProtKB">
        <authorList>
            <consortium name="WormBaseParasite"/>
        </authorList>
    </citation>
    <scope>IDENTIFICATION</scope>
</reference>
<sequence>MSQAKPVDPNAQSKAERGRKVLFPLDKSSKVRAAIEWFFSFGYRQSDSIIFVNIVHPKYSRGVINLESSSFNPSEDFKLDFDEVHEIEDEYKEFARKAGVKFSTTCIADTDIAGELNMLADQEKADLIVTTALGESIYDLIGDTKIPVLIVPSEEVDKPGTSL</sequence>
<dbReference type="Pfam" id="PF00582">
    <property type="entry name" value="Usp"/>
    <property type="match status" value="1"/>
</dbReference>
<gene>
    <name evidence="2" type="ORF">HNAJ_LOCUS8176</name>
</gene>
<dbReference type="STRING" id="102285.A0A0R3TLP3"/>
<name>A0A0R3TLP3_RODNA</name>
<feature type="domain" description="UspA" evidence="1">
    <location>
        <begin position="19"/>
        <end position="134"/>
    </location>
</feature>
<dbReference type="Gene3D" id="3.40.50.620">
    <property type="entry name" value="HUPs"/>
    <property type="match status" value="1"/>
</dbReference>
<evidence type="ECO:0000313" key="4">
    <source>
        <dbReference type="WBParaSite" id="HNAJ_0000818001-mRNA-1"/>
    </source>
</evidence>
<dbReference type="InterPro" id="IPR006016">
    <property type="entry name" value="UspA"/>
</dbReference>
<accession>A0A0R3TLP3</accession>
<dbReference type="SUPFAM" id="SSF52402">
    <property type="entry name" value="Adenine nucleotide alpha hydrolases-like"/>
    <property type="match status" value="1"/>
</dbReference>
<dbReference type="CDD" id="cd00293">
    <property type="entry name" value="USP-like"/>
    <property type="match status" value="1"/>
</dbReference>
<dbReference type="WBParaSite" id="HNAJ_0000818001-mRNA-1">
    <property type="protein sequence ID" value="HNAJ_0000818001-mRNA-1"/>
    <property type="gene ID" value="HNAJ_0000818001"/>
</dbReference>
<protein>
    <submittedName>
        <fullName evidence="4">Usp domain-containing protein</fullName>
    </submittedName>
</protein>
<proteinExistence type="predicted"/>
<dbReference type="AlphaFoldDB" id="A0A0R3TLP3"/>